<feature type="region of interest" description="Disordered" evidence="1">
    <location>
        <begin position="100"/>
        <end position="211"/>
    </location>
</feature>
<reference evidence="2" key="1">
    <citation type="submission" date="2017-07" db="EMBL/GenBank/DDBJ databases">
        <authorList>
            <person name="Mikheyev A."/>
            <person name="Grau M."/>
        </authorList>
    </citation>
    <scope>NUCLEOTIDE SEQUENCE</scope>
    <source>
        <tissue evidence="2">Venom_gland</tissue>
    </source>
</reference>
<protein>
    <submittedName>
        <fullName evidence="2">Uncharacterized protein</fullName>
    </submittedName>
</protein>
<reference evidence="2" key="2">
    <citation type="submission" date="2017-11" db="EMBL/GenBank/DDBJ databases">
        <title>Coralsnake Venomics: Analyses of Venom Gland Transcriptomes and Proteomes of Six Brazilian Taxa.</title>
        <authorList>
            <person name="Aird S.D."/>
            <person name="Jorge da Silva N."/>
            <person name="Qiu L."/>
            <person name="Villar-Briones A."/>
            <person name="Aparecida-Saddi V."/>
            <person name="Campos-Telles M.P."/>
            <person name="Grau M."/>
            <person name="Mikheyev A.S."/>
        </authorList>
    </citation>
    <scope>NUCLEOTIDE SEQUENCE</scope>
    <source>
        <tissue evidence="2">Venom_gland</tissue>
    </source>
</reference>
<evidence type="ECO:0000313" key="2">
    <source>
        <dbReference type="EMBL" id="LAB12842.1"/>
    </source>
</evidence>
<proteinExistence type="predicted"/>
<sequence>MTMKRKRDVDAQHASLLSGVLLLTRRGILLLGVHGRASHRRDANRGCRPVSYGQFHPPAKARVLRVGESRGGDVSRKLSKRGGSLLAVAGASEAERWVREEANGASAHRPPTRAPNAPVGQQRDPTSGTPRLGARSESATISRMLLKVSRQASSWSPPPRARARRENARRRLVQKGVQGGRANGSPSPRGARLQIAPLSSAGAGQGRCNPP</sequence>
<dbReference type="EMBL" id="IACL01088208">
    <property type="protein sequence ID" value="LAB12842.1"/>
    <property type="molecule type" value="Transcribed_RNA"/>
</dbReference>
<name>A0A2D4KVV3_9SAUR</name>
<dbReference type="AlphaFoldDB" id="A0A2D4KVV3"/>
<accession>A0A2D4KVV3</accession>
<organism evidence="2">
    <name type="scientific">Micrurus paraensis</name>
    <dbReference type="NCBI Taxonomy" id="1970185"/>
    <lineage>
        <taxon>Eukaryota</taxon>
        <taxon>Metazoa</taxon>
        <taxon>Chordata</taxon>
        <taxon>Craniata</taxon>
        <taxon>Vertebrata</taxon>
        <taxon>Euteleostomi</taxon>
        <taxon>Lepidosauria</taxon>
        <taxon>Squamata</taxon>
        <taxon>Bifurcata</taxon>
        <taxon>Unidentata</taxon>
        <taxon>Episquamata</taxon>
        <taxon>Toxicofera</taxon>
        <taxon>Serpentes</taxon>
        <taxon>Colubroidea</taxon>
        <taxon>Elapidae</taxon>
        <taxon>Elapinae</taxon>
        <taxon>Micrurus</taxon>
    </lineage>
</organism>
<feature type="compositionally biased region" description="Basic residues" evidence="1">
    <location>
        <begin position="161"/>
        <end position="173"/>
    </location>
</feature>
<evidence type="ECO:0000256" key="1">
    <source>
        <dbReference type="SAM" id="MobiDB-lite"/>
    </source>
</evidence>